<dbReference type="AlphaFoldDB" id="A0A2Z2NPL0"/>
<protein>
    <submittedName>
        <fullName evidence="1">Uncharacterized protein</fullName>
    </submittedName>
</protein>
<accession>A0A2Z2NPL0</accession>
<evidence type="ECO:0000313" key="1">
    <source>
        <dbReference type="EMBL" id="ASJ73213.1"/>
    </source>
</evidence>
<dbReference type="KEGG" id="gai:IMCC3135_15655"/>
<reference evidence="1 2" key="1">
    <citation type="submission" date="2016-12" db="EMBL/GenBank/DDBJ databases">
        <authorList>
            <person name="Song W.-J."/>
            <person name="Kurnit D.M."/>
        </authorList>
    </citation>
    <scope>NUCLEOTIDE SEQUENCE [LARGE SCALE GENOMIC DNA]</scope>
    <source>
        <strain evidence="1 2">IMCC3135</strain>
    </source>
</reference>
<sequence>MDRPEMLGDRDALDAHHHKLKMRVLRRYRISYAAFMQLPESAK</sequence>
<proteinExistence type="predicted"/>
<dbReference type="EMBL" id="CP018632">
    <property type="protein sequence ID" value="ASJ73213.1"/>
    <property type="molecule type" value="Genomic_DNA"/>
</dbReference>
<gene>
    <name evidence="1" type="ORF">IMCC3135_15655</name>
</gene>
<keyword evidence="2" id="KW-1185">Reference proteome</keyword>
<organism evidence="1 2">
    <name type="scientific">Granulosicoccus antarcticus IMCC3135</name>
    <dbReference type="NCBI Taxonomy" id="1192854"/>
    <lineage>
        <taxon>Bacteria</taxon>
        <taxon>Pseudomonadati</taxon>
        <taxon>Pseudomonadota</taxon>
        <taxon>Gammaproteobacteria</taxon>
        <taxon>Chromatiales</taxon>
        <taxon>Granulosicoccaceae</taxon>
        <taxon>Granulosicoccus</taxon>
    </lineage>
</organism>
<dbReference type="Proteomes" id="UP000250079">
    <property type="component" value="Chromosome"/>
</dbReference>
<name>A0A2Z2NPL0_9GAMM</name>
<evidence type="ECO:0000313" key="2">
    <source>
        <dbReference type="Proteomes" id="UP000250079"/>
    </source>
</evidence>